<dbReference type="Pfam" id="PF21158">
    <property type="entry name" value="flgK_1st_1"/>
    <property type="match status" value="1"/>
</dbReference>
<evidence type="ECO:0000313" key="13">
    <source>
        <dbReference type="EMBL" id="CNL00282.1"/>
    </source>
</evidence>
<dbReference type="RefSeq" id="WP_004700948.1">
    <property type="nucleotide sequence ID" value="NZ_CABHPY010000204.1"/>
</dbReference>
<evidence type="ECO:0000256" key="7">
    <source>
        <dbReference type="RuleBase" id="RU362065"/>
    </source>
</evidence>
<dbReference type="GO" id="GO:0044780">
    <property type="term" value="P:bacterial-type flagellum assembly"/>
    <property type="evidence" value="ECO:0007669"/>
    <property type="project" value="InterPro"/>
</dbReference>
<dbReference type="InterPro" id="IPR049119">
    <property type="entry name" value="FlgK_D2-like"/>
</dbReference>
<dbReference type="eggNOG" id="COG1256">
    <property type="taxonomic scope" value="Bacteria"/>
</dbReference>
<evidence type="ECO:0000256" key="4">
    <source>
        <dbReference type="ARBA" id="ARBA00016244"/>
    </source>
</evidence>
<dbReference type="EMBL" id="CQEJ01000007">
    <property type="protein sequence ID" value="CNK96297.1"/>
    <property type="molecule type" value="Genomic_DNA"/>
</dbReference>
<dbReference type="Proteomes" id="UP000038647">
    <property type="component" value="Unassembled WGS sequence"/>
</dbReference>
<dbReference type="Pfam" id="PF00460">
    <property type="entry name" value="Flg_bb_rod"/>
    <property type="match status" value="1"/>
</dbReference>
<evidence type="ECO:0000256" key="8">
    <source>
        <dbReference type="SAM" id="Coils"/>
    </source>
</evidence>
<evidence type="ECO:0000256" key="2">
    <source>
        <dbReference type="ARBA" id="ARBA00004613"/>
    </source>
</evidence>
<keyword evidence="5 7" id="KW-0964">Secreted</keyword>
<dbReference type="NCBIfam" id="TIGR02492">
    <property type="entry name" value="flgK_ends"/>
    <property type="match status" value="1"/>
</dbReference>
<comment type="similarity">
    <text evidence="3 7">Belongs to the flagella basal body rod proteins family.</text>
</comment>
<name>A0A0T9TQH4_YERAL</name>
<evidence type="ECO:0000259" key="10">
    <source>
        <dbReference type="Pfam" id="PF21158"/>
    </source>
</evidence>
<keyword evidence="12" id="KW-0966">Cell projection</keyword>
<keyword evidence="14" id="KW-1185">Reference proteome</keyword>
<reference evidence="13 14" key="1">
    <citation type="submission" date="2015-03" db="EMBL/GenBank/DDBJ databases">
        <authorList>
            <consortium name="Pathogen Informatics"/>
            <person name="Murphy D."/>
        </authorList>
    </citation>
    <scope>NUCLEOTIDE SEQUENCE [LARGE SCALE GENOMIC DNA]</scope>
    <source>
        <strain evidence="13 14">IP08791</strain>
    </source>
</reference>
<gene>
    <name evidence="7 12" type="primary">flgK</name>
    <name evidence="12" type="ORF">ERS137965_01609</name>
    <name evidence="13" type="ORF">ERS137966_01924</name>
</gene>
<dbReference type="InterPro" id="IPR053927">
    <property type="entry name" value="FlgK_helical"/>
</dbReference>
<dbReference type="GO" id="GO:0009424">
    <property type="term" value="C:bacterial-type flagellum hook"/>
    <property type="evidence" value="ECO:0007669"/>
    <property type="project" value="UniProtKB-UniRule"/>
</dbReference>
<dbReference type="Proteomes" id="UP000041595">
    <property type="component" value="Unassembled WGS sequence"/>
</dbReference>
<organism evidence="12 15">
    <name type="scientific">Yersinia aldovae</name>
    <dbReference type="NCBI Taxonomy" id="29483"/>
    <lineage>
        <taxon>Bacteria</taxon>
        <taxon>Pseudomonadati</taxon>
        <taxon>Pseudomonadota</taxon>
        <taxon>Gammaproteobacteria</taxon>
        <taxon>Enterobacterales</taxon>
        <taxon>Yersiniaceae</taxon>
        <taxon>Yersinia</taxon>
    </lineage>
</organism>
<feature type="domain" description="Flagellar hook-associated protein 1 D2-like" evidence="10">
    <location>
        <begin position="336"/>
        <end position="423"/>
    </location>
</feature>
<evidence type="ECO:0000256" key="6">
    <source>
        <dbReference type="ARBA" id="ARBA00023143"/>
    </source>
</evidence>
<dbReference type="InterPro" id="IPR001444">
    <property type="entry name" value="Flag_bb_rod_N"/>
</dbReference>
<dbReference type="AlphaFoldDB" id="A0A0T9TQH4"/>
<dbReference type="PANTHER" id="PTHR30033">
    <property type="entry name" value="FLAGELLAR HOOK-ASSOCIATED PROTEIN 1"/>
    <property type="match status" value="1"/>
</dbReference>
<dbReference type="PRINTS" id="PR01005">
    <property type="entry name" value="FLGHOOKAP1"/>
</dbReference>
<dbReference type="GO" id="GO:0005576">
    <property type="term" value="C:extracellular region"/>
    <property type="evidence" value="ECO:0007669"/>
    <property type="project" value="UniProtKB-SubCell"/>
</dbReference>
<feature type="coiled-coil region" evidence="8">
    <location>
        <begin position="163"/>
        <end position="190"/>
    </location>
</feature>
<keyword evidence="6 7" id="KW-0975">Bacterial flagellum</keyword>
<feature type="domain" description="Flagellar basal body rod protein N-terminal" evidence="9">
    <location>
        <begin position="6"/>
        <end position="35"/>
    </location>
</feature>
<dbReference type="STRING" id="1453495.AT01_93"/>
<keyword evidence="8" id="KW-0175">Coiled coil</keyword>
<evidence type="ECO:0000313" key="12">
    <source>
        <dbReference type="EMBL" id="CNK96297.1"/>
    </source>
</evidence>
<dbReference type="PANTHER" id="PTHR30033:SF1">
    <property type="entry name" value="FLAGELLAR HOOK-ASSOCIATED PROTEIN 1"/>
    <property type="match status" value="1"/>
</dbReference>
<evidence type="ECO:0000313" key="14">
    <source>
        <dbReference type="Proteomes" id="UP000038647"/>
    </source>
</evidence>
<protein>
    <recommendedName>
        <fullName evidence="4 7">Flagellar hook-associated protein 1</fullName>
        <shortName evidence="7">HAP1</shortName>
    </recommendedName>
</protein>
<evidence type="ECO:0000256" key="3">
    <source>
        <dbReference type="ARBA" id="ARBA00009677"/>
    </source>
</evidence>
<accession>A0A0T9TQH4</accession>
<evidence type="ECO:0000256" key="5">
    <source>
        <dbReference type="ARBA" id="ARBA00022525"/>
    </source>
</evidence>
<keyword evidence="12" id="KW-0282">Flagellum</keyword>
<evidence type="ECO:0000256" key="1">
    <source>
        <dbReference type="ARBA" id="ARBA00004365"/>
    </source>
</evidence>
<dbReference type="OrthoDB" id="9802553at2"/>
<evidence type="ECO:0000259" key="11">
    <source>
        <dbReference type="Pfam" id="PF22638"/>
    </source>
</evidence>
<dbReference type="Pfam" id="PF22638">
    <property type="entry name" value="FlgK_D1"/>
    <property type="match status" value="1"/>
</dbReference>
<comment type="subcellular location">
    <subcellularLocation>
        <location evidence="1 7">Bacterial flagellum</location>
    </subcellularLocation>
    <subcellularLocation>
        <location evidence="2 7">Secreted</location>
    </subcellularLocation>
</comment>
<feature type="domain" description="Flagellar hook-associated protein FlgK helical" evidence="11">
    <location>
        <begin position="93"/>
        <end position="328"/>
    </location>
</feature>
<dbReference type="GO" id="GO:0005198">
    <property type="term" value="F:structural molecule activity"/>
    <property type="evidence" value="ECO:0007669"/>
    <property type="project" value="UniProtKB-UniRule"/>
</dbReference>
<evidence type="ECO:0000259" key="9">
    <source>
        <dbReference type="Pfam" id="PF00460"/>
    </source>
</evidence>
<evidence type="ECO:0000313" key="15">
    <source>
        <dbReference type="Proteomes" id="UP000041595"/>
    </source>
</evidence>
<dbReference type="SUPFAM" id="SSF64518">
    <property type="entry name" value="Phase 1 flagellin"/>
    <property type="match status" value="1"/>
</dbReference>
<proteinExistence type="inferred from homology"/>
<sequence>MSNSLMNTAMSGLSAAQYALSTVSNNITNFQVAGYNRQNAIFAQNGGTLSPAGFLGNGVTITGVNREYNAFITNQLRSSQTQSSGLTTYYQQISQIDNLLSNSSNNLSTTMQGFFSNLQNLVSNAGDDAARKTVLGKGEGLVNQFQNADKYLRDMDVGVNQKITESATQINNYAEQIAKLNDQITRLRGSSGSEPNALLDQRDQLVTELNQIVGVTVTQQDGDAYNVSFAGGLSLVQGPNAYKVEAIPSSGDATRLTLGYKYGSGDTLEVDERRLTNGSLGGTLKFRSEALDSARNQLGQLALVMADSFNTQHKVGFDANGDAGTDFFSFSDPTTLKNARNQGDAGLSVSYTDTSKVKASDYSVEFDGTNWQVTRLSDNTKVPANPVLDGSGKTTGLSFDGVAVSIDNGTVGPQAKDKFTVKTVSNVAANLQVAISDSSKIAAAGTKDGGASDNTNAQALLDLQTKKLVDGKATLSGAYAGLVSNVGNQTATAKTNSTAQANIVKQLTAEQQSISGVNLDEEYGDLQRFQQYYLANAQVIQTASTLFNALLGLRG</sequence>
<reference evidence="12 15" key="2">
    <citation type="submission" date="2015-03" db="EMBL/GenBank/DDBJ databases">
        <authorList>
            <person name="Murphy D."/>
        </authorList>
    </citation>
    <scope>NUCLEOTIDE SEQUENCE [LARGE SCALE GENOMIC DNA]</scope>
    <source>
        <strain evidence="12 15">IP06005</strain>
    </source>
</reference>
<keyword evidence="12" id="KW-0969">Cilium</keyword>
<dbReference type="EMBL" id="CQEH01000007">
    <property type="protein sequence ID" value="CNL00282.1"/>
    <property type="molecule type" value="Genomic_DNA"/>
</dbReference>
<dbReference type="InterPro" id="IPR002371">
    <property type="entry name" value="FlgK"/>
</dbReference>